<dbReference type="PANTHER" id="PTHR11934">
    <property type="entry name" value="RIBOSE-5-PHOSPHATE ISOMERASE"/>
    <property type="match status" value="1"/>
</dbReference>
<dbReference type="Pfam" id="PF06026">
    <property type="entry name" value="Rib_5-P_isom_A"/>
    <property type="match status" value="1"/>
</dbReference>
<sequence>MSPPQPNPPLDPIESAKRSAAIRAVADHFPPSARYIGIGSGSTIVHVVDAIRALPASYNTASTIFVPTGYQSRQTLYNAGLRDIKFDSLPRDTLIDVAFDGADEVDEELNCIKGGGACLYQEKLVATHARKFVCVADHRKLQARLGSKWPSVPVEVEPLAANTVVEQLRALGSKGAKLREGQMAKAGPIKTDQDNFIVDAPFGRLLLKGDVGRKEKLEDGEEKGTGEREWEVEALAKEIKLIEGVLSVGLFCGLNGEEVLAQGGTMGGQKPVAAYFGMANGDVVVREKGKGERLVEKSKED</sequence>
<comment type="similarity">
    <text evidence="3">Belongs to the ribose 5-phosphate isomerase family.</text>
</comment>
<evidence type="ECO:0000313" key="10">
    <source>
        <dbReference type="Proteomes" id="UP000664521"/>
    </source>
</evidence>
<dbReference type="InterPro" id="IPR004788">
    <property type="entry name" value="Ribose5P_isomerase_type_A"/>
</dbReference>
<dbReference type="GO" id="GO:0006014">
    <property type="term" value="P:D-ribose metabolic process"/>
    <property type="evidence" value="ECO:0007669"/>
    <property type="project" value="TreeGrafter"/>
</dbReference>
<accession>A0A8H3F260</accession>
<evidence type="ECO:0000256" key="1">
    <source>
        <dbReference type="ARBA" id="ARBA00001713"/>
    </source>
</evidence>
<dbReference type="NCBIfam" id="TIGR00021">
    <property type="entry name" value="rpiA"/>
    <property type="match status" value="1"/>
</dbReference>
<proteinExistence type="inferred from homology"/>
<dbReference type="SUPFAM" id="SSF75445">
    <property type="entry name" value="D-ribose-5-phosphate isomerase (RpiA), lid domain"/>
    <property type="match status" value="1"/>
</dbReference>
<evidence type="ECO:0000256" key="8">
    <source>
        <dbReference type="ARBA" id="ARBA00032273"/>
    </source>
</evidence>
<dbReference type="UniPathway" id="UPA00115">
    <property type="reaction ID" value="UER00412"/>
</dbReference>
<dbReference type="OrthoDB" id="1555531at2759"/>
<dbReference type="Gene3D" id="3.30.70.260">
    <property type="match status" value="1"/>
</dbReference>
<evidence type="ECO:0000256" key="2">
    <source>
        <dbReference type="ARBA" id="ARBA00004988"/>
    </source>
</evidence>
<evidence type="ECO:0000256" key="7">
    <source>
        <dbReference type="ARBA" id="ARBA00029734"/>
    </source>
</evidence>
<organism evidence="9 10">
    <name type="scientific">Heterodermia speciosa</name>
    <dbReference type="NCBI Taxonomy" id="116794"/>
    <lineage>
        <taxon>Eukaryota</taxon>
        <taxon>Fungi</taxon>
        <taxon>Dikarya</taxon>
        <taxon>Ascomycota</taxon>
        <taxon>Pezizomycotina</taxon>
        <taxon>Lecanoromycetes</taxon>
        <taxon>OSLEUM clade</taxon>
        <taxon>Lecanoromycetidae</taxon>
        <taxon>Caliciales</taxon>
        <taxon>Physciaceae</taxon>
        <taxon>Heterodermia</taxon>
    </lineage>
</organism>
<name>A0A8H3F260_9LECA</name>
<evidence type="ECO:0000256" key="4">
    <source>
        <dbReference type="ARBA" id="ARBA00011959"/>
    </source>
</evidence>
<keyword evidence="6 9" id="KW-0413">Isomerase</keyword>
<dbReference type="FunFam" id="3.40.50.1360:FF:000014">
    <property type="entry name" value="Ribose 5-phosphate isomerase"/>
    <property type="match status" value="1"/>
</dbReference>
<evidence type="ECO:0000313" key="9">
    <source>
        <dbReference type="EMBL" id="CAF9917022.1"/>
    </source>
</evidence>
<dbReference type="GO" id="GO:0009052">
    <property type="term" value="P:pentose-phosphate shunt, non-oxidative branch"/>
    <property type="evidence" value="ECO:0007669"/>
    <property type="project" value="InterPro"/>
</dbReference>
<dbReference type="AlphaFoldDB" id="A0A8H3F260"/>
<comment type="pathway">
    <text evidence="2">Carbohydrate degradation; pentose phosphate pathway; D-ribose 5-phosphate from D-ribulose 5-phosphate (non-oxidative stage): step 1/1.</text>
</comment>
<dbReference type="GO" id="GO:0004751">
    <property type="term" value="F:ribose-5-phosphate isomerase activity"/>
    <property type="evidence" value="ECO:0007669"/>
    <property type="project" value="UniProtKB-EC"/>
</dbReference>
<dbReference type="Proteomes" id="UP000664521">
    <property type="component" value="Unassembled WGS sequence"/>
</dbReference>
<evidence type="ECO:0000256" key="6">
    <source>
        <dbReference type="ARBA" id="ARBA00023235"/>
    </source>
</evidence>
<dbReference type="EC" id="5.3.1.6" evidence="4"/>
<comment type="catalytic activity">
    <reaction evidence="1">
        <text>aldehydo-D-ribose 5-phosphate = D-ribulose 5-phosphate</text>
        <dbReference type="Rhea" id="RHEA:14657"/>
        <dbReference type="ChEBI" id="CHEBI:58121"/>
        <dbReference type="ChEBI" id="CHEBI:58273"/>
        <dbReference type="EC" id="5.3.1.6"/>
    </reaction>
</comment>
<dbReference type="EMBL" id="CAJPDS010000019">
    <property type="protein sequence ID" value="CAF9917022.1"/>
    <property type="molecule type" value="Genomic_DNA"/>
</dbReference>
<dbReference type="InterPro" id="IPR037171">
    <property type="entry name" value="NagB/RpiA_transferase-like"/>
</dbReference>
<dbReference type="GO" id="GO:0005737">
    <property type="term" value="C:cytoplasm"/>
    <property type="evidence" value="ECO:0007669"/>
    <property type="project" value="TreeGrafter"/>
</dbReference>
<gene>
    <name evidence="9" type="primary">RKI1</name>
    <name evidence="9" type="ORF">HETSPECPRED_003075</name>
</gene>
<dbReference type="CDD" id="cd01398">
    <property type="entry name" value="RPI_A"/>
    <property type="match status" value="1"/>
</dbReference>
<dbReference type="PANTHER" id="PTHR11934:SF0">
    <property type="entry name" value="RIBOSE-5-PHOSPHATE ISOMERASE"/>
    <property type="match status" value="1"/>
</dbReference>
<comment type="caution">
    <text evidence="9">The sequence shown here is derived from an EMBL/GenBank/DDBJ whole genome shotgun (WGS) entry which is preliminary data.</text>
</comment>
<evidence type="ECO:0000256" key="5">
    <source>
        <dbReference type="ARBA" id="ARBA00019150"/>
    </source>
</evidence>
<protein>
    <recommendedName>
        <fullName evidence="5">Ribose-5-phosphate isomerase</fullName>
        <ecNumber evidence="4">5.3.1.6</ecNumber>
    </recommendedName>
    <alternativeName>
        <fullName evidence="8">D-ribose-5-phosphate ketol-isomerase</fullName>
    </alternativeName>
    <alternativeName>
        <fullName evidence="7">Phosphoriboisomerase</fullName>
    </alternativeName>
</protein>
<dbReference type="Gene3D" id="3.40.50.1360">
    <property type="match status" value="1"/>
</dbReference>
<evidence type="ECO:0000256" key="3">
    <source>
        <dbReference type="ARBA" id="ARBA00008088"/>
    </source>
</evidence>
<keyword evidence="10" id="KW-1185">Reference proteome</keyword>
<dbReference type="SUPFAM" id="SSF100950">
    <property type="entry name" value="NagB/RpiA/CoA transferase-like"/>
    <property type="match status" value="1"/>
</dbReference>
<reference evidence="9" key="1">
    <citation type="submission" date="2021-03" db="EMBL/GenBank/DDBJ databases">
        <authorList>
            <person name="Tagirdzhanova G."/>
        </authorList>
    </citation>
    <scope>NUCLEOTIDE SEQUENCE</scope>
</reference>